<dbReference type="EMBL" id="JAGVWE010000003">
    <property type="protein sequence ID" value="MBS3062965.1"/>
    <property type="molecule type" value="Genomic_DNA"/>
</dbReference>
<keyword evidence="1" id="KW-0812">Transmembrane</keyword>
<keyword evidence="1" id="KW-0472">Membrane</keyword>
<reference evidence="2" key="2">
    <citation type="submission" date="2021-05" db="EMBL/GenBank/DDBJ databases">
        <title>Protein family content uncovers lineage relationships and bacterial pathway maintenance mechanisms in DPANN archaea.</title>
        <authorList>
            <person name="Castelle C.J."/>
            <person name="Meheust R."/>
            <person name="Jaffe A.L."/>
            <person name="Seitz K."/>
            <person name="Gong X."/>
            <person name="Baker B.J."/>
            <person name="Banfield J.F."/>
        </authorList>
    </citation>
    <scope>NUCLEOTIDE SEQUENCE</scope>
    <source>
        <strain evidence="2">RIFCSPLOWO2_01_FULL_58_19</strain>
    </source>
</reference>
<organism evidence="2 3">
    <name type="scientific">Candidatus Iainarchaeum sp</name>
    <dbReference type="NCBI Taxonomy" id="3101447"/>
    <lineage>
        <taxon>Archaea</taxon>
        <taxon>Candidatus Iainarchaeota</taxon>
        <taxon>Candidatus Iainarchaeia</taxon>
        <taxon>Candidatus Iainarchaeales</taxon>
        <taxon>Candidatus Iainarchaeaceae</taxon>
        <taxon>Candidatus Iainarchaeum</taxon>
    </lineage>
</organism>
<proteinExistence type="predicted"/>
<gene>
    <name evidence="2" type="ORF">J4203_03770</name>
</gene>
<evidence type="ECO:0000313" key="2">
    <source>
        <dbReference type="EMBL" id="MBS3062965.1"/>
    </source>
</evidence>
<feature type="transmembrane region" description="Helical" evidence="1">
    <location>
        <begin position="16"/>
        <end position="46"/>
    </location>
</feature>
<dbReference type="Proteomes" id="UP000678237">
    <property type="component" value="Unassembled WGS sequence"/>
</dbReference>
<dbReference type="AlphaFoldDB" id="A0A8T4LIB0"/>
<comment type="caution">
    <text evidence="2">The sequence shown here is derived from an EMBL/GenBank/DDBJ whole genome shotgun (WGS) entry which is preliminary data.</text>
</comment>
<evidence type="ECO:0000256" key="1">
    <source>
        <dbReference type="SAM" id="Phobius"/>
    </source>
</evidence>
<evidence type="ECO:0000313" key="3">
    <source>
        <dbReference type="Proteomes" id="UP000678237"/>
    </source>
</evidence>
<reference evidence="2" key="1">
    <citation type="submission" date="2021-03" db="EMBL/GenBank/DDBJ databases">
        <authorList>
            <person name="Jaffe A."/>
        </authorList>
    </citation>
    <scope>NUCLEOTIDE SEQUENCE</scope>
    <source>
        <strain evidence="2">RIFCSPLOWO2_01_FULL_58_19</strain>
    </source>
</reference>
<name>A0A8T4LIB0_9ARCH</name>
<sequence length="49" mass="5216">MGWLGFPKYQWRGLSYLLVIGGIGLLLLKEYAVGAPLIIIGGLIGITNG</sequence>
<keyword evidence="1" id="KW-1133">Transmembrane helix</keyword>
<accession>A0A8T4LIB0</accession>
<protein>
    <submittedName>
        <fullName evidence="2">Uncharacterized protein</fullName>
    </submittedName>
</protein>